<proteinExistence type="predicted"/>
<dbReference type="Gene3D" id="2.120.10.80">
    <property type="entry name" value="Kelch-type beta propeller"/>
    <property type="match status" value="1"/>
</dbReference>
<organism evidence="2 3">
    <name type="scientific">Cuscuta campestris</name>
    <dbReference type="NCBI Taxonomy" id="132261"/>
    <lineage>
        <taxon>Eukaryota</taxon>
        <taxon>Viridiplantae</taxon>
        <taxon>Streptophyta</taxon>
        <taxon>Embryophyta</taxon>
        <taxon>Tracheophyta</taxon>
        <taxon>Spermatophyta</taxon>
        <taxon>Magnoliopsida</taxon>
        <taxon>eudicotyledons</taxon>
        <taxon>Gunneridae</taxon>
        <taxon>Pentapetalae</taxon>
        <taxon>asterids</taxon>
        <taxon>lamiids</taxon>
        <taxon>Solanales</taxon>
        <taxon>Convolvulaceae</taxon>
        <taxon>Cuscuteae</taxon>
        <taxon>Cuscuta</taxon>
        <taxon>Cuscuta subgen. Grammica</taxon>
        <taxon>Cuscuta sect. Cleistogrammica</taxon>
    </lineage>
</organism>
<name>A0A484LKV7_9ASTE</name>
<dbReference type="PANTHER" id="PTHR24414">
    <property type="entry name" value="F-BOX/KELCH-REPEAT PROTEIN SKIP4"/>
    <property type="match status" value="1"/>
</dbReference>
<sequence length="368" mass="40233">MAAQQAAWQVAACLAAGQKAAMGNKASSSEHWRASACLPVNSDQGDDELLEGKQCLSHWRSTVLSPALLTTRSLLLRATQTFLYLILRIDSSFHWFALLDSRYPPSPLPPIPSRPIGAAFAFLGHKIYVIGGSIKDVPSNSVWVFDCWFNRWEMGPRMKVAREFAASGVVGGRIYVMGGCVVDNWVRSTNWAEVFDPVSGSWSALPSPIEIRDKWMHASTVMGSKVYAMADRGGVVYDVRVGEWGTVPKGLDLGWRGLAAVVGGVLYCYDSRGKIKGYDVKEDVWKELKGIEKGLPRFSCGATMVNFDERLCVAWEENGRGNDVQIMCAEVKVGRDEDGGLHGTLLWSDAILAVPNGSSIAHCLAVDM</sequence>
<dbReference type="PANTHER" id="PTHR24414:SF23">
    <property type="entry name" value="F-BOX_KELCH-REPEAT PROTEIN SKIP6"/>
    <property type="match status" value="1"/>
</dbReference>
<dbReference type="InterPro" id="IPR057499">
    <property type="entry name" value="Kelch_FKB95"/>
</dbReference>
<dbReference type="InterPro" id="IPR015915">
    <property type="entry name" value="Kelch-typ_b-propeller"/>
</dbReference>
<dbReference type="SUPFAM" id="SSF117281">
    <property type="entry name" value="Kelch motif"/>
    <property type="match status" value="1"/>
</dbReference>
<protein>
    <recommendedName>
        <fullName evidence="1">FKB95-like N-terminal Kelch domain-containing protein</fullName>
    </recommendedName>
</protein>
<evidence type="ECO:0000259" key="1">
    <source>
        <dbReference type="Pfam" id="PF25210"/>
    </source>
</evidence>
<dbReference type="OrthoDB" id="45365at2759"/>
<dbReference type="InterPro" id="IPR006652">
    <property type="entry name" value="Kelch_1"/>
</dbReference>
<accession>A0A484LKV7</accession>
<feature type="domain" description="FKB95-like N-terminal Kelch" evidence="1">
    <location>
        <begin position="105"/>
        <end position="352"/>
    </location>
</feature>
<dbReference type="Proteomes" id="UP000595140">
    <property type="component" value="Unassembled WGS sequence"/>
</dbReference>
<dbReference type="InterPro" id="IPR050354">
    <property type="entry name" value="F-box/kelch-repeat_ARATH"/>
</dbReference>
<dbReference type="Pfam" id="PF25210">
    <property type="entry name" value="Kelch_FKB95"/>
    <property type="match status" value="1"/>
</dbReference>
<dbReference type="AlphaFoldDB" id="A0A484LKV7"/>
<dbReference type="EMBL" id="OOIL02001613">
    <property type="protein sequence ID" value="VFQ77103.1"/>
    <property type="molecule type" value="Genomic_DNA"/>
</dbReference>
<keyword evidence="3" id="KW-1185">Reference proteome</keyword>
<evidence type="ECO:0000313" key="2">
    <source>
        <dbReference type="EMBL" id="VFQ77103.1"/>
    </source>
</evidence>
<evidence type="ECO:0000313" key="3">
    <source>
        <dbReference type="Proteomes" id="UP000595140"/>
    </source>
</evidence>
<dbReference type="SMART" id="SM00612">
    <property type="entry name" value="Kelch"/>
    <property type="match status" value="2"/>
</dbReference>
<gene>
    <name evidence="2" type="ORF">CCAM_LOCUS18879</name>
</gene>
<reference evidence="2 3" key="1">
    <citation type="submission" date="2018-04" db="EMBL/GenBank/DDBJ databases">
        <authorList>
            <person name="Vogel A."/>
        </authorList>
    </citation>
    <scope>NUCLEOTIDE SEQUENCE [LARGE SCALE GENOMIC DNA]</scope>
</reference>